<dbReference type="EMBL" id="CYGV01001439">
    <property type="protein sequence ID" value="CUA74386.1"/>
    <property type="molecule type" value="Genomic_DNA"/>
</dbReference>
<evidence type="ECO:0000256" key="1">
    <source>
        <dbReference type="SAM" id="MobiDB-lite"/>
    </source>
</evidence>
<feature type="region of interest" description="Disordered" evidence="1">
    <location>
        <begin position="84"/>
        <end position="122"/>
    </location>
</feature>
<dbReference type="Proteomes" id="UP000044841">
    <property type="component" value="Unassembled WGS sequence"/>
</dbReference>
<name>A0A0K6G7C1_9AGAM</name>
<organism evidence="2 3">
    <name type="scientific">Rhizoctonia solani</name>
    <dbReference type="NCBI Taxonomy" id="456999"/>
    <lineage>
        <taxon>Eukaryota</taxon>
        <taxon>Fungi</taxon>
        <taxon>Dikarya</taxon>
        <taxon>Basidiomycota</taxon>
        <taxon>Agaricomycotina</taxon>
        <taxon>Agaricomycetes</taxon>
        <taxon>Cantharellales</taxon>
        <taxon>Ceratobasidiaceae</taxon>
        <taxon>Rhizoctonia</taxon>
    </lineage>
</organism>
<reference evidence="2 3" key="1">
    <citation type="submission" date="2015-07" db="EMBL/GenBank/DDBJ databases">
        <authorList>
            <person name="Noorani M."/>
        </authorList>
    </citation>
    <scope>NUCLEOTIDE SEQUENCE [LARGE SCALE GENOMIC DNA]</scope>
    <source>
        <strain evidence="2">BBA 69670</strain>
    </source>
</reference>
<sequence length="122" mass="13077">MVFGASCSIEILVGNGDNSKKKTTKGGARRRAELLLAHGDALMTMPTEGDAPLQIRVKRTGLAVVSIARYVGPVSAQAEIAQAIPQKKRLPPVKKPCMPSKRDATPAKRKARTPSARHPDLK</sequence>
<evidence type="ECO:0000313" key="3">
    <source>
        <dbReference type="Proteomes" id="UP000044841"/>
    </source>
</evidence>
<dbReference type="AlphaFoldDB" id="A0A0K6G7C1"/>
<proteinExistence type="predicted"/>
<keyword evidence="3" id="KW-1185">Reference proteome</keyword>
<protein>
    <submittedName>
        <fullName evidence="2">Uncharacterized protein</fullName>
    </submittedName>
</protein>
<gene>
    <name evidence="2" type="ORF">RSOLAG22IIIB_11180</name>
</gene>
<evidence type="ECO:0000313" key="2">
    <source>
        <dbReference type="EMBL" id="CUA74386.1"/>
    </source>
</evidence>
<accession>A0A0K6G7C1</accession>